<feature type="compositionally biased region" description="Basic and acidic residues" evidence="1">
    <location>
        <begin position="595"/>
        <end position="616"/>
    </location>
</feature>
<dbReference type="EMBL" id="CCKQ01008116">
    <property type="protein sequence ID" value="CDW79562.1"/>
    <property type="molecule type" value="Genomic_DNA"/>
</dbReference>
<feature type="region of interest" description="Disordered" evidence="1">
    <location>
        <begin position="595"/>
        <end position="779"/>
    </location>
</feature>
<accession>A0A078ADF0</accession>
<dbReference type="GO" id="GO:0004672">
    <property type="term" value="F:protein kinase activity"/>
    <property type="evidence" value="ECO:0007669"/>
    <property type="project" value="InterPro"/>
</dbReference>
<dbReference type="Gene3D" id="3.30.200.20">
    <property type="entry name" value="Phosphorylase Kinase, domain 1"/>
    <property type="match status" value="1"/>
</dbReference>
<feature type="region of interest" description="Disordered" evidence="1">
    <location>
        <begin position="951"/>
        <end position="994"/>
    </location>
</feature>
<dbReference type="InterPro" id="IPR011989">
    <property type="entry name" value="ARM-like"/>
</dbReference>
<dbReference type="Pfam" id="PF00069">
    <property type="entry name" value="Pkinase"/>
    <property type="match status" value="1"/>
</dbReference>
<evidence type="ECO:0000259" key="2">
    <source>
        <dbReference type="PROSITE" id="PS50011"/>
    </source>
</evidence>
<keyword evidence="3" id="KW-0418">Kinase</keyword>
<dbReference type="Gene3D" id="1.25.10.10">
    <property type="entry name" value="Leucine-rich Repeat Variant"/>
    <property type="match status" value="1"/>
</dbReference>
<protein>
    <submittedName>
        <fullName evidence="3">Serine threonine protein kinase</fullName>
    </submittedName>
</protein>
<evidence type="ECO:0000313" key="4">
    <source>
        <dbReference type="Proteomes" id="UP000039865"/>
    </source>
</evidence>
<feature type="compositionally biased region" description="Low complexity" evidence="1">
    <location>
        <begin position="640"/>
        <end position="653"/>
    </location>
</feature>
<gene>
    <name evidence="3" type="primary">Contig4112.g4403</name>
    <name evidence="3" type="ORF">STYLEM_8552</name>
</gene>
<feature type="compositionally biased region" description="Polar residues" evidence="1">
    <location>
        <begin position="963"/>
        <end position="994"/>
    </location>
</feature>
<proteinExistence type="predicted"/>
<keyword evidence="4" id="KW-1185">Reference proteome</keyword>
<keyword evidence="3" id="KW-0808">Transferase</keyword>
<dbReference type="OMA" id="MAHKCIP"/>
<dbReference type="PANTHER" id="PTHR12984:SF6">
    <property type="entry name" value="SCY1-LIKE PROTEIN 2"/>
    <property type="match status" value="1"/>
</dbReference>
<dbReference type="InterPro" id="IPR000719">
    <property type="entry name" value="Prot_kinase_dom"/>
</dbReference>
<dbReference type="PANTHER" id="PTHR12984">
    <property type="entry name" value="SCY1-RELATED S/T PROTEIN KINASE-LIKE"/>
    <property type="match status" value="1"/>
</dbReference>
<feature type="compositionally biased region" description="Polar residues" evidence="1">
    <location>
        <begin position="707"/>
        <end position="717"/>
    </location>
</feature>
<dbReference type="SUPFAM" id="SSF56112">
    <property type="entry name" value="Protein kinase-like (PK-like)"/>
    <property type="match status" value="1"/>
</dbReference>
<dbReference type="InParanoid" id="A0A078ADF0"/>
<dbReference type="SUPFAM" id="SSF48371">
    <property type="entry name" value="ARM repeat"/>
    <property type="match status" value="1"/>
</dbReference>
<dbReference type="InterPro" id="IPR011009">
    <property type="entry name" value="Kinase-like_dom_sf"/>
</dbReference>
<dbReference type="AlphaFoldDB" id="A0A078ADF0"/>
<dbReference type="GO" id="GO:0005524">
    <property type="term" value="F:ATP binding"/>
    <property type="evidence" value="ECO:0007669"/>
    <property type="project" value="InterPro"/>
</dbReference>
<sequence>MLNNFIKNVMGSSLTKNYDVEKEPYMHGGLHNLWKVYRAKKKDRNNMDCSLFIFEKKSLDKKKYSQAQRDDICNILKKDPQNLTKLRHPSLLSLIEQPQEDAKFIIFATEPIEFNLASLVFDATKKELIPGDLEIKCLSLELLEALNFLHNNAKNMHMGLAPEHVYINKEGKLKLGGLNFAQQFSTSESLHVPLHFDLKVGDIAIVPNLRFSAPEISDKQMCSFNTDLFSVGCLIYFMVAINRGKDPFILNQTDITSKDQHVYELKGFDKRFNMLMAGMESDFEIIMRQMLNINYPESRGPLNEVVVKSWFQDPLLKTIKYLETIDSRDHQNKVQFLTGITTILSKFDKKALIKKVIPLLLDQMKSIQLSVNVLPSILDVMERQNYLTTTEFREYIWPSLQKLVKAKELPAQSLYLILKNTELFIKFVGPSEFQSHFLVLINKALEVQVPKLQFLALTKVPFVIKQLDYAVVKTQILPRVLGLIEKNYPLQIKQKTLEVLNEIIPGIDQQTMKDKILKTFEKIRSSETDPQVCMLMLKIYEQMAKTLGVDEIGHKILPGIIPMLISGTFTRSQFTEMMLSVRRLLDQIEKHREKDLRDMGQDIPSSDKIDIDDNKANKQSLSNPTNKDVFDFLNTLDGGSSAAQSQPQSTPTANTSNTQNLMSSQNSNPLNSMMTGLNLNQTATTKTGGDPFAEILGSSLSLGGGQTSNFQPQQQKMNVGGGWDSDLPIISDNKQPVVNNSSSDWASFGQNGFSSTTSAQSKSNSNPLTGYGGGNQSNLNSFGSGFSGIQQNQSMAQNKPINQFSGLGFGASSNNDPFADLIEKPQSQGFSNFGSMNQQPIQQQQQNNQFSMGGGFTGNSMNLNSNNSMGANFGQQPLNNNLGMNNFGQFNQQYGAGIQQQQQNTGYGQFGGMNNNNLGFQQQNNNPLGGLNFGGSSFNTQQNQTGLNLGFGTGFGGNTQQQPQSNLNSGLNDDFFNQFTSQQPKTQQNPFNPF</sequence>
<dbReference type="InterPro" id="IPR016024">
    <property type="entry name" value="ARM-type_fold"/>
</dbReference>
<feature type="compositionally biased region" description="Polar residues" evidence="1">
    <location>
        <begin position="617"/>
        <end position="626"/>
    </location>
</feature>
<feature type="domain" description="Protein kinase" evidence="2">
    <location>
        <begin position="22"/>
        <end position="311"/>
    </location>
</feature>
<feature type="compositionally biased region" description="Low complexity" evidence="1">
    <location>
        <begin position="754"/>
        <end position="766"/>
    </location>
</feature>
<dbReference type="InterPro" id="IPR051177">
    <property type="entry name" value="CIK-Related_Protein"/>
</dbReference>
<feature type="compositionally biased region" description="Polar residues" evidence="1">
    <location>
        <begin position="654"/>
        <end position="687"/>
    </location>
</feature>
<dbReference type="Proteomes" id="UP000039865">
    <property type="component" value="Unassembled WGS sequence"/>
</dbReference>
<dbReference type="Gene3D" id="1.10.510.10">
    <property type="entry name" value="Transferase(Phosphotransferase) domain 1"/>
    <property type="match status" value="1"/>
</dbReference>
<dbReference type="SMART" id="SM00220">
    <property type="entry name" value="S_TKc"/>
    <property type="match status" value="1"/>
</dbReference>
<name>A0A078ADF0_STYLE</name>
<evidence type="ECO:0000256" key="1">
    <source>
        <dbReference type="SAM" id="MobiDB-lite"/>
    </source>
</evidence>
<reference evidence="3 4" key="1">
    <citation type="submission" date="2014-06" db="EMBL/GenBank/DDBJ databases">
        <authorList>
            <person name="Swart Estienne"/>
        </authorList>
    </citation>
    <scope>NUCLEOTIDE SEQUENCE [LARGE SCALE GENOMIC DNA]</scope>
    <source>
        <strain evidence="3 4">130c</strain>
    </source>
</reference>
<organism evidence="3 4">
    <name type="scientific">Stylonychia lemnae</name>
    <name type="common">Ciliate</name>
    <dbReference type="NCBI Taxonomy" id="5949"/>
    <lineage>
        <taxon>Eukaryota</taxon>
        <taxon>Sar</taxon>
        <taxon>Alveolata</taxon>
        <taxon>Ciliophora</taxon>
        <taxon>Intramacronucleata</taxon>
        <taxon>Spirotrichea</taxon>
        <taxon>Stichotrichia</taxon>
        <taxon>Sporadotrichida</taxon>
        <taxon>Oxytrichidae</taxon>
        <taxon>Stylonychinae</taxon>
        <taxon>Stylonychia</taxon>
    </lineage>
</organism>
<dbReference type="OrthoDB" id="79687at2759"/>
<dbReference type="PROSITE" id="PS50011">
    <property type="entry name" value="PROTEIN_KINASE_DOM"/>
    <property type="match status" value="1"/>
</dbReference>
<feature type="compositionally biased region" description="Polar residues" evidence="1">
    <location>
        <begin position="732"/>
        <end position="753"/>
    </location>
</feature>
<evidence type="ECO:0000313" key="3">
    <source>
        <dbReference type="EMBL" id="CDW79562.1"/>
    </source>
</evidence>